<feature type="compositionally biased region" description="Basic and acidic residues" evidence="1">
    <location>
        <begin position="160"/>
        <end position="179"/>
    </location>
</feature>
<feature type="region of interest" description="Disordered" evidence="1">
    <location>
        <begin position="120"/>
        <end position="179"/>
    </location>
</feature>
<proteinExistence type="predicted"/>
<protein>
    <submittedName>
        <fullName evidence="2">Uncharacterized protein TCIL3000_10_8560</fullName>
    </submittedName>
</protein>
<evidence type="ECO:0000256" key="1">
    <source>
        <dbReference type="SAM" id="MobiDB-lite"/>
    </source>
</evidence>
<dbReference type="AlphaFoldDB" id="G0UXG3"/>
<dbReference type="VEuPathDB" id="TriTrypDB:TcIL3000_10_8560"/>
<feature type="region of interest" description="Disordered" evidence="1">
    <location>
        <begin position="57"/>
        <end position="91"/>
    </location>
</feature>
<evidence type="ECO:0000313" key="2">
    <source>
        <dbReference type="EMBL" id="CCC94080.1"/>
    </source>
</evidence>
<sequence length="179" mass="21064">MLVLCSVARIASTQPRPFVAPLLPLFGVQRMCFCSTYATRFNIKQYEMEKRKKRELERAGINEDDDDEPWIAPEEQQRVEEEQQLRDKEEADRVREMLERRAQEDIVKRKMFREFRAKQLAMSRQRKEAAAATKQRSRGNDRLLEEIIDDTSEDTSSHNSDSKIQGRTDNKTQQEDAPQ</sequence>
<accession>G0UXG3</accession>
<gene>
    <name evidence="2" type="ORF">TCIL3000_10_8560</name>
</gene>
<feature type="compositionally biased region" description="Basic and acidic residues" evidence="1">
    <location>
        <begin position="75"/>
        <end position="91"/>
    </location>
</feature>
<name>G0UXG3_TRYCI</name>
<reference evidence="2" key="1">
    <citation type="journal article" date="2012" name="Proc. Natl. Acad. Sci. U.S.A.">
        <title>Antigenic diversity is generated by distinct evolutionary mechanisms in African trypanosome species.</title>
        <authorList>
            <person name="Jackson A.P."/>
            <person name="Berry A."/>
            <person name="Aslett M."/>
            <person name="Allison H.C."/>
            <person name="Burton P."/>
            <person name="Vavrova-Anderson J."/>
            <person name="Brown R."/>
            <person name="Browne H."/>
            <person name="Corton N."/>
            <person name="Hauser H."/>
            <person name="Gamble J."/>
            <person name="Gilderthorp R."/>
            <person name="Marcello L."/>
            <person name="McQuillan J."/>
            <person name="Otto T.D."/>
            <person name="Quail M.A."/>
            <person name="Sanders M.J."/>
            <person name="van Tonder A."/>
            <person name="Ginger M.L."/>
            <person name="Field M.C."/>
            <person name="Barry J.D."/>
            <person name="Hertz-Fowler C."/>
            <person name="Berriman M."/>
        </authorList>
    </citation>
    <scope>NUCLEOTIDE SEQUENCE</scope>
    <source>
        <strain evidence="2">IL3000</strain>
    </source>
</reference>
<organism evidence="2">
    <name type="scientific">Trypanosoma congolense (strain IL3000)</name>
    <dbReference type="NCBI Taxonomy" id="1068625"/>
    <lineage>
        <taxon>Eukaryota</taxon>
        <taxon>Discoba</taxon>
        <taxon>Euglenozoa</taxon>
        <taxon>Kinetoplastea</taxon>
        <taxon>Metakinetoplastina</taxon>
        <taxon>Trypanosomatida</taxon>
        <taxon>Trypanosomatidae</taxon>
        <taxon>Trypanosoma</taxon>
        <taxon>Nannomonas</taxon>
    </lineage>
</organism>
<dbReference type="EMBL" id="HE575323">
    <property type="protein sequence ID" value="CCC94080.1"/>
    <property type="molecule type" value="Genomic_DNA"/>
</dbReference>